<organism evidence="1">
    <name type="scientific">Rhizophagus irregularis (strain DAOM 181602 / DAOM 197198 / MUCL 43194)</name>
    <name type="common">Arbuscular mycorrhizal fungus</name>
    <name type="synonym">Glomus intraradices</name>
    <dbReference type="NCBI Taxonomy" id="747089"/>
    <lineage>
        <taxon>Eukaryota</taxon>
        <taxon>Fungi</taxon>
        <taxon>Fungi incertae sedis</taxon>
        <taxon>Mucoromycota</taxon>
        <taxon>Glomeromycotina</taxon>
        <taxon>Glomeromycetes</taxon>
        <taxon>Glomerales</taxon>
        <taxon>Glomeraceae</taxon>
        <taxon>Rhizophagus</taxon>
    </lineage>
</organism>
<reference evidence="1" key="1">
    <citation type="submission" date="2013-07" db="EMBL/GenBank/DDBJ databases">
        <title>The genome of an arbuscular mycorrhizal fungus provides insights into the evolution of the oldest plant symbiosis.</title>
        <authorList>
            <consortium name="DOE Joint Genome Institute"/>
            <person name="Tisserant E."/>
            <person name="Malbreil M."/>
            <person name="Kuo A."/>
            <person name="Kohler A."/>
            <person name="Symeonidi A."/>
            <person name="Balestrini R."/>
            <person name="Charron P."/>
            <person name="Duensing N."/>
            <person name="Frei-dit-Frey N."/>
            <person name="Gianinazzi-Pearson V."/>
            <person name="Gilbert B."/>
            <person name="Handa Y."/>
            <person name="Hijri M."/>
            <person name="Kaul R."/>
            <person name="Kawaguchi M."/>
            <person name="Krajinski F."/>
            <person name="Lammers P."/>
            <person name="Lapierre D."/>
            <person name="Masclaux F.G."/>
            <person name="Murat C."/>
            <person name="Morin E."/>
            <person name="Ndikumana S."/>
            <person name="Pagni M."/>
            <person name="Petitpierre D."/>
            <person name="Requena N."/>
            <person name="Rosikiewicz P."/>
            <person name="Riley R."/>
            <person name="Saito K."/>
            <person name="San Clemente H."/>
            <person name="Shapiro H."/>
            <person name="van Tuinen D."/>
            <person name="Becard G."/>
            <person name="Bonfante P."/>
            <person name="Paszkowski U."/>
            <person name="Shachar-Hill Y."/>
            <person name="Young J.P."/>
            <person name="Sanders I.R."/>
            <person name="Henrissat B."/>
            <person name="Rensing S.A."/>
            <person name="Grigoriev I.V."/>
            <person name="Corradi N."/>
            <person name="Roux C."/>
            <person name="Martin F."/>
        </authorList>
    </citation>
    <scope>NUCLEOTIDE SEQUENCE</scope>
    <source>
        <strain evidence="1">DAOM 197198</strain>
    </source>
</reference>
<name>U9TM33_RHIID</name>
<accession>U9TM33</accession>
<evidence type="ECO:0000313" key="1">
    <source>
        <dbReference type="EMBL" id="ESA07363.1"/>
    </source>
</evidence>
<dbReference type="AlphaFoldDB" id="U9TM33"/>
<sequence>MFDTTNLLYDITDTNPQSTFSAKQNNQLMKNIEDLHYLVKNFKTIFGNWNSKWRSTAVEKEKPHLLNKYIHTSMKTIFADHFQGTNDYVVTKYSLALEYAGVELQSLTNCKLDGNLNYLRDLSIGRVSVTFLEIVGDSTVDGVAGLGIYLDFMATFENNSPEGCSGCFEEEVEDVSCDVDDSLLAVTCCVATD</sequence>
<gene>
    <name evidence="1" type="ORF">GLOINDRAFT_3740</name>
</gene>
<protein>
    <submittedName>
        <fullName evidence="1">Uncharacterized protein</fullName>
    </submittedName>
</protein>
<dbReference type="HOGENOM" id="CLU_1409472_0_0_1"/>
<dbReference type="EMBL" id="KI290441">
    <property type="protein sequence ID" value="ESA07363.1"/>
    <property type="molecule type" value="Genomic_DNA"/>
</dbReference>
<proteinExistence type="predicted"/>